<dbReference type="Proteomes" id="UP000240322">
    <property type="component" value="Unassembled WGS sequence"/>
</dbReference>
<dbReference type="Pfam" id="PF00930">
    <property type="entry name" value="DPPIV_N"/>
    <property type="match status" value="1"/>
</dbReference>
<dbReference type="Gene3D" id="2.120.10.30">
    <property type="entry name" value="TolB, C-terminal domain"/>
    <property type="match status" value="1"/>
</dbReference>
<evidence type="ECO:0008006" key="6">
    <source>
        <dbReference type="Google" id="ProtNLM"/>
    </source>
</evidence>
<feature type="domain" description="Dipeptidylpeptidase IV N-terminal" evidence="3">
    <location>
        <begin position="166"/>
        <end position="247"/>
    </location>
</feature>
<evidence type="ECO:0000259" key="2">
    <source>
        <dbReference type="Pfam" id="PF00326"/>
    </source>
</evidence>
<dbReference type="AlphaFoldDB" id="A0A2R6B190"/>
<dbReference type="EMBL" id="NEXE01000004">
    <property type="protein sequence ID" value="PSN92427.1"/>
    <property type="molecule type" value="Genomic_DNA"/>
</dbReference>
<comment type="caution">
    <text evidence="4">The sequence shown here is derived from an EMBL/GenBank/DDBJ whole genome shotgun (WGS) entry which is preliminary data.</text>
</comment>
<gene>
    <name evidence="4" type="ORF">B9Q03_01045</name>
</gene>
<dbReference type="InterPro" id="IPR029058">
    <property type="entry name" value="AB_hydrolase_fold"/>
</dbReference>
<evidence type="ECO:0000259" key="3">
    <source>
        <dbReference type="Pfam" id="PF00930"/>
    </source>
</evidence>
<dbReference type="PANTHER" id="PTHR42776">
    <property type="entry name" value="SERINE PEPTIDASE S9 FAMILY MEMBER"/>
    <property type="match status" value="1"/>
</dbReference>
<dbReference type="InterPro" id="IPR002469">
    <property type="entry name" value="Peptidase_S9B_N"/>
</dbReference>
<protein>
    <recommendedName>
        <fullName evidence="6">Peptidase S9 prolyl oligopeptidase catalytic domain-containing protein</fullName>
    </recommendedName>
</protein>
<evidence type="ECO:0000313" key="5">
    <source>
        <dbReference type="Proteomes" id="UP000240322"/>
    </source>
</evidence>
<dbReference type="InterPro" id="IPR001375">
    <property type="entry name" value="Peptidase_S9_cat"/>
</dbReference>
<reference evidence="4 5" key="1">
    <citation type="submission" date="2017-04" db="EMBL/GenBank/DDBJ databases">
        <title>Novel microbial lineages endemic to geothermal iron-oxide mats fill important gaps in the evolutionary history of Archaea.</title>
        <authorList>
            <person name="Jay Z.J."/>
            <person name="Beam J.P."/>
            <person name="Dlakic M."/>
            <person name="Rusch D.B."/>
            <person name="Kozubal M.A."/>
            <person name="Inskeep W.P."/>
        </authorList>
    </citation>
    <scope>NUCLEOTIDE SEQUENCE [LARGE SCALE GENOMIC DNA]</scope>
    <source>
        <strain evidence="4">OSP_D</strain>
    </source>
</reference>
<dbReference type="PANTHER" id="PTHR42776:SF27">
    <property type="entry name" value="DIPEPTIDYL PEPTIDASE FAMILY MEMBER 6"/>
    <property type="match status" value="1"/>
</dbReference>
<dbReference type="GO" id="GO:0006508">
    <property type="term" value="P:proteolysis"/>
    <property type="evidence" value="ECO:0007669"/>
    <property type="project" value="InterPro"/>
</dbReference>
<keyword evidence="1" id="KW-0378">Hydrolase</keyword>
<sequence>MGSNVLLLVIDMFGAEALTRLVSVSDPRVSSRGVVSFSVTRIDKVKDAYASALFWINSGRRVRLTEFSGAITSPVWSPRGDMLAYIHNVRLNGKSLASVKAISVYGGGPLTLYSEEDVGFTGLSWVGGDELVVCKKEVVAGGEGDAKRVSKIRYRLDNEGYFHNKRAHLFRLSVGSKKLRRITGGDFDVGSFSVDAPSSKVYFASNMDADAETSLVKHVYEVPLSGGSPRRVVGWRGPINALSLSHKGDRLAFLGHDMRHGQATNTKLYVASTASGKVECLTEGFDRSLENSLNTDVRHRNTDLSPLWERSDLRVYFVYTDRWITRLADYDFESSSVKVIDTGRVSVEGYHFVNENIYFTGLTWGEPADLYALNQGGGKMRRLTGFGARSVRGMGFVEPERFAFTASDGKQLDGWFMRSSKQPAKGTILEIHGGPRTAYGEVLMFEFQFFAQAGFNVIFCNPRGSSGYGEEFALSVVGHYGERDYQDLMEFVDYVVSKFNLDRSKLYVTGGSYGGFMTNWIITHTDRFQAAVTQRSISNWVSFYGTSDIGYHFTYDQIGSRPWENLDKLWDKSPLKYVKNARTPLLIHHAEMDFRCPIEQAEQFFTALRELGREAVLIRVPEEGHELSRSGKPSRRVDRLKQMLEWFESH</sequence>
<name>A0A2R6B190_9ARCH</name>
<dbReference type="InterPro" id="IPR011042">
    <property type="entry name" value="6-blade_b-propeller_TolB-like"/>
</dbReference>
<proteinExistence type="predicted"/>
<dbReference type="SUPFAM" id="SSF82171">
    <property type="entry name" value="DPP6 N-terminal domain-like"/>
    <property type="match status" value="1"/>
</dbReference>
<dbReference type="GO" id="GO:0004252">
    <property type="term" value="F:serine-type endopeptidase activity"/>
    <property type="evidence" value="ECO:0007669"/>
    <property type="project" value="TreeGrafter"/>
</dbReference>
<evidence type="ECO:0000256" key="1">
    <source>
        <dbReference type="ARBA" id="ARBA00022801"/>
    </source>
</evidence>
<accession>A0A2R6B190</accession>
<organism evidence="4 5">
    <name type="scientific">Candidatus Marsarchaeota G2 archaeon OSP_D</name>
    <dbReference type="NCBI Taxonomy" id="1978157"/>
    <lineage>
        <taxon>Archaea</taxon>
        <taxon>Candidatus Marsarchaeota</taxon>
        <taxon>Candidatus Marsarchaeota group 2</taxon>
    </lineage>
</organism>
<dbReference type="SUPFAM" id="SSF53474">
    <property type="entry name" value="alpha/beta-Hydrolases"/>
    <property type="match status" value="1"/>
</dbReference>
<evidence type="ECO:0000313" key="4">
    <source>
        <dbReference type="EMBL" id="PSN92427.1"/>
    </source>
</evidence>
<dbReference type="Gene3D" id="3.40.50.1820">
    <property type="entry name" value="alpha/beta hydrolase"/>
    <property type="match status" value="1"/>
</dbReference>
<feature type="domain" description="Peptidase S9 prolyl oligopeptidase catalytic" evidence="2">
    <location>
        <begin position="444"/>
        <end position="649"/>
    </location>
</feature>
<dbReference type="Pfam" id="PF00326">
    <property type="entry name" value="Peptidase_S9"/>
    <property type="match status" value="1"/>
</dbReference>